<evidence type="ECO:0000256" key="5">
    <source>
        <dbReference type="ARBA" id="ARBA00022946"/>
    </source>
</evidence>
<dbReference type="InParanoid" id="I1CFJ3"/>
<keyword evidence="4" id="KW-0812">Transmembrane</keyword>
<evidence type="ECO:0000256" key="2">
    <source>
        <dbReference type="ARBA" id="ARBA00010867"/>
    </source>
</evidence>
<evidence type="ECO:0000256" key="7">
    <source>
        <dbReference type="ARBA" id="ARBA00023128"/>
    </source>
</evidence>
<evidence type="ECO:0000313" key="10">
    <source>
        <dbReference type="EMBL" id="EIE87223.1"/>
    </source>
</evidence>
<evidence type="ECO:0000256" key="4">
    <source>
        <dbReference type="ARBA" id="ARBA00022692"/>
    </source>
</evidence>
<keyword evidence="9" id="KW-0813">Transport</keyword>
<keyword evidence="7 9" id="KW-0496">Mitochondrion</keyword>
<dbReference type="OrthoDB" id="436405at2759"/>
<name>I1CFJ3_RHIO9</name>
<comment type="similarity">
    <text evidence="2 9">Belongs to the TIM21 family.</text>
</comment>
<dbReference type="VEuPathDB" id="FungiDB:RO3G_11934"/>
<sequence length="104" mass="11265">MLRILGKRSVGLLPKTNKLSSRNFSAPVQYRKSNQTSSISAAKPWSVILAGVTLTSAVVYYIGSELFGSQSTTNIFSDAVDRIRASEEIVNVVGEPIKAHGEPR</sequence>
<evidence type="ECO:0000256" key="3">
    <source>
        <dbReference type="ARBA" id="ARBA00020726"/>
    </source>
</evidence>
<comment type="subcellular location">
    <subcellularLocation>
        <location evidence="9">Mitochondrion inner membrane</location>
        <topology evidence="9">Single-pass membrane protein</topology>
    </subcellularLocation>
    <subcellularLocation>
        <location evidence="1">Mitochondrion membrane</location>
        <topology evidence="1">Single-pass membrane protein</topology>
    </subcellularLocation>
</comment>
<keyword evidence="8" id="KW-0472">Membrane</keyword>
<evidence type="ECO:0000313" key="11">
    <source>
        <dbReference type="Proteomes" id="UP000009138"/>
    </source>
</evidence>
<comment type="subunit">
    <text evidence="9">Component of the TIM23 complex.</text>
</comment>
<keyword evidence="11" id="KW-1185">Reference proteome</keyword>
<dbReference type="GO" id="GO:0030150">
    <property type="term" value="P:protein import into mitochondrial matrix"/>
    <property type="evidence" value="ECO:0007669"/>
    <property type="project" value="UniProtKB-UniRule"/>
</dbReference>
<dbReference type="Proteomes" id="UP000009138">
    <property type="component" value="Unassembled WGS sequence"/>
</dbReference>
<dbReference type="eggNOG" id="KOG4836">
    <property type="taxonomic scope" value="Eukaryota"/>
</dbReference>
<evidence type="ECO:0000256" key="8">
    <source>
        <dbReference type="ARBA" id="ARBA00023136"/>
    </source>
</evidence>
<dbReference type="Gene3D" id="3.10.450.320">
    <property type="entry name" value="Mitochondrial import inner membrane translocase subunit Tim21"/>
    <property type="match status" value="1"/>
</dbReference>
<protein>
    <recommendedName>
        <fullName evidence="3 9">Mitochondrial import inner membrane translocase subunit Tim21</fullName>
    </recommendedName>
</protein>
<dbReference type="AlphaFoldDB" id="I1CFJ3"/>
<dbReference type="PANTHER" id="PTHR13032">
    <property type="entry name" value="MITOCHONDRIAL IMPORT INNER MEMBRANE TRANSLOCASE SUBUNIT TIM21"/>
    <property type="match status" value="1"/>
</dbReference>
<gene>
    <name evidence="10" type="ORF">RO3G_11934</name>
</gene>
<comment type="function">
    <text evidence="9">Essential component of the TIM23 complex, a complex that mediates the translocation of transit peptide-containing proteins across the mitochondrial inner membrane.</text>
</comment>
<proteinExistence type="inferred from homology"/>
<organism evidence="10 11">
    <name type="scientific">Rhizopus delemar (strain RA 99-880 / ATCC MYA-4621 / FGSC 9543 / NRRL 43880)</name>
    <name type="common">Mucormycosis agent</name>
    <name type="synonym">Rhizopus arrhizus var. delemar</name>
    <dbReference type="NCBI Taxonomy" id="246409"/>
    <lineage>
        <taxon>Eukaryota</taxon>
        <taxon>Fungi</taxon>
        <taxon>Fungi incertae sedis</taxon>
        <taxon>Mucoromycota</taxon>
        <taxon>Mucoromycotina</taxon>
        <taxon>Mucoromycetes</taxon>
        <taxon>Mucorales</taxon>
        <taxon>Mucorineae</taxon>
        <taxon>Rhizopodaceae</taxon>
        <taxon>Rhizopus</taxon>
    </lineage>
</organism>
<accession>I1CFJ3</accession>
<dbReference type="EMBL" id="CH476740">
    <property type="protein sequence ID" value="EIE87223.1"/>
    <property type="molecule type" value="Genomic_DNA"/>
</dbReference>
<dbReference type="InterPro" id="IPR038552">
    <property type="entry name" value="Tim21_IMS_sf"/>
</dbReference>
<dbReference type="GO" id="GO:0005744">
    <property type="term" value="C:TIM23 mitochondrial import inner membrane translocase complex"/>
    <property type="evidence" value="ECO:0007669"/>
    <property type="project" value="UniProtKB-UniRule"/>
</dbReference>
<dbReference type="PANTHER" id="PTHR13032:SF6">
    <property type="entry name" value="MITOCHONDRIAL IMPORT INNER MEMBRANE TRANSLOCASE SUBUNIT TIM21"/>
    <property type="match status" value="1"/>
</dbReference>
<keyword evidence="9" id="KW-0811">Translocation</keyword>
<evidence type="ECO:0000256" key="1">
    <source>
        <dbReference type="ARBA" id="ARBA00004304"/>
    </source>
</evidence>
<evidence type="ECO:0000256" key="6">
    <source>
        <dbReference type="ARBA" id="ARBA00022989"/>
    </source>
</evidence>
<dbReference type="Pfam" id="PF08294">
    <property type="entry name" value="TIM21"/>
    <property type="match status" value="1"/>
</dbReference>
<keyword evidence="6" id="KW-1133">Transmembrane helix</keyword>
<evidence type="ECO:0000256" key="9">
    <source>
        <dbReference type="RuleBase" id="RU367142"/>
    </source>
</evidence>
<keyword evidence="9" id="KW-0999">Mitochondrion inner membrane</keyword>
<dbReference type="STRING" id="246409.I1CFJ3"/>
<dbReference type="RefSeq" id="XP_067522619.1">
    <property type="nucleotide sequence ID" value="XM_067666518.1"/>
</dbReference>
<reference evidence="10 11" key="1">
    <citation type="journal article" date="2009" name="PLoS Genet.">
        <title>Genomic analysis of the basal lineage fungus Rhizopus oryzae reveals a whole-genome duplication.</title>
        <authorList>
            <person name="Ma L.-J."/>
            <person name="Ibrahim A.S."/>
            <person name="Skory C."/>
            <person name="Grabherr M.G."/>
            <person name="Burger G."/>
            <person name="Butler M."/>
            <person name="Elias M."/>
            <person name="Idnurm A."/>
            <person name="Lang B.F."/>
            <person name="Sone T."/>
            <person name="Abe A."/>
            <person name="Calvo S.E."/>
            <person name="Corrochano L.M."/>
            <person name="Engels R."/>
            <person name="Fu J."/>
            <person name="Hansberg W."/>
            <person name="Kim J.-M."/>
            <person name="Kodira C.D."/>
            <person name="Koehrsen M.J."/>
            <person name="Liu B."/>
            <person name="Miranda-Saavedra D."/>
            <person name="O'Leary S."/>
            <person name="Ortiz-Castellanos L."/>
            <person name="Poulter R."/>
            <person name="Rodriguez-Romero J."/>
            <person name="Ruiz-Herrera J."/>
            <person name="Shen Y.-Q."/>
            <person name="Zeng Q."/>
            <person name="Galagan J."/>
            <person name="Birren B.W."/>
            <person name="Cuomo C.A."/>
            <person name="Wickes B.L."/>
        </authorList>
    </citation>
    <scope>NUCLEOTIDE SEQUENCE [LARGE SCALE GENOMIC DNA]</scope>
    <source>
        <strain evidence="11">RA 99-880 / ATCC MYA-4621 / FGSC 9543 / NRRL 43880</strain>
    </source>
</reference>
<dbReference type="InterPro" id="IPR013261">
    <property type="entry name" value="Tim21"/>
</dbReference>
<keyword evidence="5" id="KW-0809">Transit peptide</keyword>
<dbReference type="GeneID" id="93618899"/>
<keyword evidence="9" id="KW-0653">Protein transport</keyword>